<sequence>SNLVASYLLEIGESGLEKCLRENKSLARGVYVFRGKIAKQNIAERFGLDYKDIFSSL</sequence>
<comment type="caution">
    <text evidence="1">The sequence shown here is derived from an EMBL/GenBank/DDBJ whole genome shotgun (WGS) entry which is preliminary data.</text>
</comment>
<dbReference type="Gene3D" id="3.40.50.720">
    <property type="entry name" value="NAD(P)-binding Rossmann-like Domain"/>
    <property type="match status" value="1"/>
</dbReference>
<name>X0S7S2_9ZZZZ</name>
<gene>
    <name evidence="1" type="ORF">S01H1_15178</name>
</gene>
<reference evidence="1" key="1">
    <citation type="journal article" date="2014" name="Front. Microbiol.">
        <title>High frequency of phylogenetically diverse reductive dehalogenase-homologous genes in deep subseafloor sedimentary metagenomes.</title>
        <authorList>
            <person name="Kawai M."/>
            <person name="Futagami T."/>
            <person name="Toyoda A."/>
            <person name="Takaki Y."/>
            <person name="Nishi S."/>
            <person name="Hori S."/>
            <person name="Arai W."/>
            <person name="Tsubouchi T."/>
            <person name="Morono Y."/>
            <person name="Uchiyama I."/>
            <person name="Ito T."/>
            <person name="Fujiyama A."/>
            <person name="Inagaki F."/>
            <person name="Takami H."/>
        </authorList>
    </citation>
    <scope>NUCLEOTIDE SEQUENCE</scope>
    <source>
        <strain evidence="1">Expedition CK06-06</strain>
    </source>
</reference>
<proteinExistence type="predicted"/>
<feature type="non-terminal residue" evidence="1">
    <location>
        <position position="1"/>
    </location>
</feature>
<accession>X0S7S2</accession>
<organism evidence="1">
    <name type="scientific">marine sediment metagenome</name>
    <dbReference type="NCBI Taxonomy" id="412755"/>
    <lineage>
        <taxon>unclassified sequences</taxon>
        <taxon>metagenomes</taxon>
        <taxon>ecological metagenomes</taxon>
    </lineage>
</organism>
<dbReference type="AlphaFoldDB" id="X0S7S2"/>
<dbReference type="EMBL" id="BARS01007924">
    <property type="protein sequence ID" value="GAF71271.1"/>
    <property type="molecule type" value="Genomic_DNA"/>
</dbReference>
<evidence type="ECO:0008006" key="2">
    <source>
        <dbReference type="Google" id="ProtNLM"/>
    </source>
</evidence>
<evidence type="ECO:0000313" key="1">
    <source>
        <dbReference type="EMBL" id="GAF71271.1"/>
    </source>
</evidence>
<protein>
    <recommendedName>
        <fullName evidence="2">Alanine dehydrogenase/pyridine nucleotide transhydrogenase NAD(H)-binding domain-containing protein</fullName>
    </recommendedName>
</protein>